<reference evidence="4 5" key="1">
    <citation type="submission" date="2013-03" db="EMBL/GenBank/DDBJ databases">
        <title>The Genome Sequence of Cladophialophora psammophila CBS 110553.</title>
        <authorList>
            <consortium name="The Broad Institute Genomics Platform"/>
            <person name="Cuomo C."/>
            <person name="de Hoog S."/>
            <person name="Gorbushina A."/>
            <person name="Walker B."/>
            <person name="Young S.K."/>
            <person name="Zeng Q."/>
            <person name="Gargeya S."/>
            <person name="Fitzgerald M."/>
            <person name="Haas B."/>
            <person name="Abouelleil A."/>
            <person name="Allen A.W."/>
            <person name="Alvarado L."/>
            <person name="Arachchi H.M."/>
            <person name="Berlin A.M."/>
            <person name="Chapman S.B."/>
            <person name="Gainer-Dewar J."/>
            <person name="Goldberg J."/>
            <person name="Griggs A."/>
            <person name="Gujja S."/>
            <person name="Hansen M."/>
            <person name="Howarth C."/>
            <person name="Imamovic A."/>
            <person name="Ireland A."/>
            <person name="Larimer J."/>
            <person name="McCowan C."/>
            <person name="Murphy C."/>
            <person name="Pearson M."/>
            <person name="Poon T.W."/>
            <person name="Priest M."/>
            <person name="Roberts A."/>
            <person name="Saif S."/>
            <person name="Shea T."/>
            <person name="Sisk P."/>
            <person name="Sykes S."/>
            <person name="Wortman J."/>
            <person name="Nusbaum C."/>
            <person name="Birren B."/>
        </authorList>
    </citation>
    <scope>NUCLEOTIDE SEQUENCE [LARGE SCALE GENOMIC DNA]</scope>
    <source>
        <strain evidence="4 5">CBS 110553</strain>
    </source>
</reference>
<dbReference type="PANTHER" id="PTHR43329">
    <property type="entry name" value="EPOXIDE HYDROLASE"/>
    <property type="match status" value="1"/>
</dbReference>
<dbReference type="Gene3D" id="3.40.50.1820">
    <property type="entry name" value="alpha/beta hydrolase"/>
    <property type="match status" value="1"/>
</dbReference>
<dbReference type="Pfam" id="PF00561">
    <property type="entry name" value="Abhydrolase_1"/>
    <property type="match status" value="1"/>
</dbReference>
<dbReference type="GeneID" id="19190068"/>
<dbReference type="InterPro" id="IPR000639">
    <property type="entry name" value="Epox_hydrolase-like"/>
</dbReference>
<accession>W9WTK9</accession>
<evidence type="ECO:0000313" key="4">
    <source>
        <dbReference type="EMBL" id="EXJ71542.1"/>
    </source>
</evidence>
<dbReference type="InterPro" id="IPR029058">
    <property type="entry name" value="AB_hydrolase_fold"/>
</dbReference>
<protein>
    <recommendedName>
        <fullName evidence="3">AB hydrolase-1 domain-containing protein</fullName>
    </recommendedName>
</protein>
<dbReference type="STRING" id="1182543.W9WTK9"/>
<name>W9WTK9_9EURO</name>
<dbReference type="RefSeq" id="XP_007744141.1">
    <property type="nucleotide sequence ID" value="XM_007745951.1"/>
</dbReference>
<dbReference type="OrthoDB" id="284184at2759"/>
<proteinExistence type="inferred from homology"/>
<gene>
    <name evidence="4" type="ORF">A1O5_05350</name>
</gene>
<keyword evidence="5" id="KW-1185">Reference proteome</keyword>
<dbReference type="AlphaFoldDB" id="W9WTK9"/>
<dbReference type="HOGENOM" id="CLU_020336_7_2_1"/>
<dbReference type="PRINTS" id="PR00412">
    <property type="entry name" value="EPOXHYDRLASE"/>
</dbReference>
<evidence type="ECO:0000259" key="3">
    <source>
        <dbReference type="Pfam" id="PF00561"/>
    </source>
</evidence>
<sequence length="370" mass="41390">MATTAAGISRHEFPKHDKTISYLDAGPRDGPLLVFIHGWPAGAETWKLQLTTFSALGFRVVAPDMPGYGQSRPKSREKRDYALQGVVEQLLRFLRHLGRSEAVWVGGHDYWGAAVVWALVAHNPEVCLGVVTMGMPYRTLEMGVQELVKYANRDLYPEGEYPHAQWAYQVFYEEPDNYEKAVKLFDSDVERFIKLVYARPVNAEPDKDKPAATANVLKDGGWFGGAESLPKADGEDEEPGESLLDEDSQKSLIEAFSQGGFWAPTAYFLNHNVNLQWCEDWSVNEGVISVPVLFVEALNDPVAGTYNSTICEPMKNYCRKLTTVSISAGQWVALEAPRETNAAILRWIARELPEDRAWPGGKKNPLKKNE</sequence>
<dbReference type="InterPro" id="IPR000073">
    <property type="entry name" value="AB_hydrolase_1"/>
</dbReference>
<evidence type="ECO:0000256" key="1">
    <source>
        <dbReference type="ARBA" id="ARBA00022801"/>
    </source>
</evidence>
<dbReference type="EMBL" id="AMGX01000007">
    <property type="protein sequence ID" value="EXJ71542.1"/>
    <property type="molecule type" value="Genomic_DNA"/>
</dbReference>
<evidence type="ECO:0000313" key="5">
    <source>
        <dbReference type="Proteomes" id="UP000019471"/>
    </source>
</evidence>
<dbReference type="SUPFAM" id="SSF53474">
    <property type="entry name" value="alpha/beta-Hydrolases"/>
    <property type="match status" value="1"/>
</dbReference>
<comment type="caution">
    <text evidence="4">The sequence shown here is derived from an EMBL/GenBank/DDBJ whole genome shotgun (WGS) entry which is preliminary data.</text>
</comment>
<organism evidence="4 5">
    <name type="scientific">Cladophialophora psammophila CBS 110553</name>
    <dbReference type="NCBI Taxonomy" id="1182543"/>
    <lineage>
        <taxon>Eukaryota</taxon>
        <taxon>Fungi</taxon>
        <taxon>Dikarya</taxon>
        <taxon>Ascomycota</taxon>
        <taxon>Pezizomycotina</taxon>
        <taxon>Eurotiomycetes</taxon>
        <taxon>Chaetothyriomycetidae</taxon>
        <taxon>Chaetothyriales</taxon>
        <taxon>Herpotrichiellaceae</taxon>
        <taxon>Cladophialophora</taxon>
    </lineage>
</organism>
<dbReference type="GO" id="GO:0016787">
    <property type="term" value="F:hydrolase activity"/>
    <property type="evidence" value="ECO:0007669"/>
    <property type="project" value="UniProtKB-KW"/>
</dbReference>
<feature type="domain" description="AB hydrolase-1" evidence="3">
    <location>
        <begin position="31"/>
        <end position="303"/>
    </location>
</feature>
<dbReference type="Proteomes" id="UP000019471">
    <property type="component" value="Unassembled WGS sequence"/>
</dbReference>
<comment type="similarity">
    <text evidence="2">Belongs to the AB hydrolase superfamily. Epoxide hydrolase family.</text>
</comment>
<evidence type="ECO:0000256" key="2">
    <source>
        <dbReference type="ARBA" id="ARBA00038334"/>
    </source>
</evidence>
<keyword evidence="1" id="KW-0378">Hydrolase</keyword>
<dbReference type="eggNOG" id="KOG4178">
    <property type="taxonomic scope" value="Eukaryota"/>
</dbReference>